<protein>
    <recommendedName>
        <fullName evidence="5">ent-kaurene synthase</fullName>
        <ecNumber evidence="5">4.2.3.19</ecNumber>
    </recommendedName>
</protein>
<feature type="domain" description="Terpene synthase metal-binding" evidence="7">
    <location>
        <begin position="549"/>
        <end position="653"/>
    </location>
</feature>
<dbReference type="InterPro" id="IPR001906">
    <property type="entry name" value="Terpene_synth_N"/>
</dbReference>
<proteinExistence type="evidence at transcript level"/>
<dbReference type="GO" id="GO:0000287">
    <property type="term" value="F:magnesium ion binding"/>
    <property type="evidence" value="ECO:0007669"/>
    <property type="project" value="InterPro"/>
</dbReference>
<dbReference type="Gene3D" id="1.50.10.130">
    <property type="entry name" value="Terpene synthase, N-terminal domain"/>
    <property type="match status" value="1"/>
</dbReference>
<dbReference type="InterPro" id="IPR008949">
    <property type="entry name" value="Isoprenoid_synthase_dom_sf"/>
</dbReference>
<dbReference type="InterPro" id="IPR036965">
    <property type="entry name" value="Terpene_synth_N_sf"/>
</dbReference>
<sequence length="777" mass="90086">MNIIRSPPPSTINATVFHRRLSKTTTFPLFRFFSSGTSFTFCRTKFADFQCKALTKVNKKDLLQDSELPILDENQDNAIKKYVKSIKSIFSSLDDGAISASAYDTACVALIKADDSTQSGPQFPSCLEWIVNHQLPDGSWGETLMFSASDRLVGTLACVIALTTWKIHPEKCKRGLRFVEENISKLEDESEEHKTHGLELLFPSLVEQARELDIKVLDDSPVLEELYKRREVKLLKIPKEKIYKTPTIMLYSLEGIKDWDWEKILKHQSENGSIVYSTTATSFTYMQTKDQKCLTFLTNLVDKFKGGVPHVYPVDLFEQIWMVDRLQRLGIDRYFRSEIKECTDYIYRYWDEQGLGFSRYCNLRDIDDTCMGFRILRTHGYPVSPDVLRDFEKDGEFVCYPGQSAEAVTAMFNLYRSSQVLFPGEKILDDAKKFSRNFLTEKRLINNFRDKWLITKDLSGEVAYALDVPWYASLPRLEARYYVEQYGGEDDIWLGKTYFRMPNVSNNYYLDMARLDYNHCQTIHQLEWSKFQKWYAHLNIKESSNTSLLWSYYEATATIFEPERCNERFTWAKTNVLVNTITSFFANPQYSNTDIQAFVNEFTNVQHHEKKGKPWQVMLDALHETLNEISLSTMKAHGVDIYPHLHSIWKKWLLNLQKGVGVVQGEAELIVKTIILVSGLCSSEEPFSHPQYQRLSSATNDLCHQISHMENRTINLGIESKMQELVQLVLSDSPNDLDFISKGTFLAVAKTFYYRAFIDPETINQHIDKVLFQKVIW</sequence>
<evidence type="ECO:0000313" key="9">
    <source>
        <dbReference type="EMBL" id="QYL01192.1"/>
    </source>
</evidence>
<dbReference type="SFLD" id="SFLDG01014">
    <property type="entry name" value="Terpene_Cyclase_Like_1_N-term"/>
    <property type="match status" value="1"/>
</dbReference>
<gene>
    <name evidence="8" type="primary">CPS2</name>
</gene>
<evidence type="ECO:0000256" key="5">
    <source>
        <dbReference type="ARBA" id="ARBA00066670"/>
    </source>
</evidence>
<dbReference type="InterPro" id="IPR008930">
    <property type="entry name" value="Terpenoid_cyclase/PrenylTrfase"/>
</dbReference>
<comment type="cofactor">
    <cofactor evidence="1">
        <name>Mg(2+)</name>
        <dbReference type="ChEBI" id="CHEBI:18420"/>
    </cofactor>
</comment>
<evidence type="ECO:0000313" key="8">
    <source>
        <dbReference type="EMBL" id="ALJ30096.1"/>
    </source>
</evidence>
<dbReference type="PANTHER" id="PTHR31739:SF4">
    <property type="entry name" value="ENT-COPALYL DIPHOSPHATE SYNTHASE, CHLOROPLASTIC"/>
    <property type="match status" value="1"/>
</dbReference>
<accession>A0A0N7I618</accession>
<evidence type="ECO:0000256" key="2">
    <source>
        <dbReference type="ARBA" id="ARBA00022723"/>
    </source>
</evidence>
<dbReference type="GO" id="GO:0009899">
    <property type="term" value="F:ent-kaurene synthase activity"/>
    <property type="evidence" value="ECO:0007669"/>
    <property type="project" value="UniProtKB-EC"/>
</dbReference>
<organism evidence="8">
    <name type="scientific">Stevia rebaudiana</name>
    <name type="common">Stevia</name>
    <name type="synonym">Eupatorium rebaudianum</name>
    <dbReference type="NCBI Taxonomy" id="55670"/>
    <lineage>
        <taxon>Eukaryota</taxon>
        <taxon>Viridiplantae</taxon>
        <taxon>Streptophyta</taxon>
        <taxon>Embryophyta</taxon>
        <taxon>Tracheophyta</taxon>
        <taxon>Spermatophyta</taxon>
        <taxon>Magnoliopsida</taxon>
        <taxon>eudicotyledons</taxon>
        <taxon>Gunneridae</taxon>
        <taxon>Pentapetalae</taxon>
        <taxon>asterids</taxon>
        <taxon>campanulids</taxon>
        <taxon>Asterales</taxon>
        <taxon>Asteraceae</taxon>
        <taxon>Asteroideae</taxon>
        <taxon>Heliantheae alliance</taxon>
        <taxon>Eupatorieae</taxon>
        <taxon>Stevia</taxon>
    </lineage>
</organism>
<comment type="catalytic activity">
    <reaction evidence="4">
        <text>ent-copalyl diphosphate = ent-kaur-16-ene + diphosphate</text>
        <dbReference type="Rhea" id="RHEA:22220"/>
        <dbReference type="ChEBI" id="CHEBI:15415"/>
        <dbReference type="ChEBI" id="CHEBI:33019"/>
        <dbReference type="ChEBI" id="CHEBI:58553"/>
        <dbReference type="EC" id="4.2.3.19"/>
    </reaction>
    <physiologicalReaction direction="left-to-right" evidence="4">
        <dbReference type="Rhea" id="RHEA:22221"/>
    </physiologicalReaction>
</comment>
<dbReference type="EMBL" id="MT551221">
    <property type="protein sequence ID" value="QYL01192.1"/>
    <property type="molecule type" value="mRNA"/>
</dbReference>
<dbReference type="InterPro" id="IPR050148">
    <property type="entry name" value="Terpene_synthase-like"/>
</dbReference>
<evidence type="ECO:0000259" key="6">
    <source>
        <dbReference type="Pfam" id="PF01397"/>
    </source>
</evidence>
<dbReference type="GO" id="GO:0033331">
    <property type="term" value="P:ent-kaurene metabolic process"/>
    <property type="evidence" value="ECO:0007669"/>
    <property type="project" value="UniProtKB-ARBA"/>
</dbReference>
<dbReference type="AlphaFoldDB" id="A0A0N7I618"/>
<reference evidence="9" key="2">
    <citation type="submission" date="2020-06" db="EMBL/GenBank/DDBJ databases">
        <title>Identification and Characterization of Terpene Synthase (TPS) Genes in Stevia rebaudiana.</title>
        <authorList>
            <person name="Hou M."/>
            <person name="Zhang Y."/>
            <person name="Xu X."/>
            <person name="Yuan H."/>
        </authorList>
    </citation>
    <scope>NUCLEOTIDE SEQUENCE</scope>
</reference>
<dbReference type="Gene3D" id="1.50.10.160">
    <property type="match status" value="1"/>
</dbReference>
<evidence type="ECO:0000256" key="4">
    <source>
        <dbReference type="ARBA" id="ARBA00050853"/>
    </source>
</evidence>
<dbReference type="SMR" id="A0A0N7I618"/>
<dbReference type="EC" id="4.2.3.19" evidence="5"/>
<dbReference type="GO" id="GO:0009507">
    <property type="term" value="C:chloroplast"/>
    <property type="evidence" value="ECO:0007669"/>
    <property type="project" value="TreeGrafter"/>
</dbReference>
<dbReference type="SUPFAM" id="SSF48239">
    <property type="entry name" value="Terpenoid cyclases/Protein prenyltransferases"/>
    <property type="match status" value="2"/>
</dbReference>
<evidence type="ECO:0000256" key="1">
    <source>
        <dbReference type="ARBA" id="ARBA00001946"/>
    </source>
</evidence>
<dbReference type="PANTHER" id="PTHR31739">
    <property type="entry name" value="ENT-COPALYL DIPHOSPHATE SYNTHASE, CHLOROPLASTIC"/>
    <property type="match status" value="1"/>
</dbReference>
<evidence type="ECO:0000259" key="7">
    <source>
        <dbReference type="Pfam" id="PF03936"/>
    </source>
</evidence>
<dbReference type="InterPro" id="IPR005630">
    <property type="entry name" value="Terpene_synthase_metal-bd"/>
</dbReference>
<dbReference type="Pfam" id="PF01397">
    <property type="entry name" value="Terpene_synth"/>
    <property type="match status" value="1"/>
</dbReference>
<dbReference type="Pfam" id="PF03936">
    <property type="entry name" value="Terpene_synth_C"/>
    <property type="match status" value="1"/>
</dbReference>
<keyword evidence="3" id="KW-0460">Magnesium</keyword>
<feature type="domain" description="Terpene synthase N-terminal" evidence="6">
    <location>
        <begin position="260"/>
        <end position="466"/>
    </location>
</feature>
<name>A0A0N7I618_STERE</name>
<reference evidence="8" key="1">
    <citation type="journal article" date="2015" name="Plant Physiol.">
        <title>Comparative Transcriptomics Unravel Biochemical Specialization of Leaf Tissues of Stevia for Diterpenoid Production.</title>
        <authorList>
            <person name="Kim M.J."/>
            <person name="Jin J."/>
            <person name="Zheng J."/>
            <person name="Wong L."/>
            <person name="Chua N.H."/>
            <person name="Jang I.C."/>
        </authorList>
    </citation>
    <scope>NUCLEOTIDE SEQUENCE</scope>
</reference>
<dbReference type="SFLD" id="SFLDG01605">
    <property type="entry name" value="Terpene_Cyclase_Like_1_N-term"/>
    <property type="match status" value="1"/>
</dbReference>
<dbReference type="Gene3D" id="1.10.600.10">
    <property type="entry name" value="Farnesyl Diphosphate Synthase"/>
    <property type="match status" value="1"/>
</dbReference>
<keyword evidence="2" id="KW-0479">Metal-binding</keyword>
<dbReference type="GO" id="GO:0009686">
    <property type="term" value="P:gibberellin biosynthetic process"/>
    <property type="evidence" value="ECO:0007669"/>
    <property type="project" value="TreeGrafter"/>
</dbReference>
<evidence type="ECO:0000256" key="3">
    <source>
        <dbReference type="ARBA" id="ARBA00022842"/>
    </source>
</evidence>
<dbReference type="FunFam" id="1.50.10.130:FF:000002">
    <property type="entry name" value="Ent-copalyl diphosphate synthase, chloroplastic"/>
    <property type="match status" value="1"/>
</dbReference>
<dbReference type="SUPFAM" id="SSF48576">
    <property type="entry name" value="Terpenoid synthases"/>
    <property type="match status" value="1"/>
</dbReference>
<dbReference type="EMBL" id="KT276239">
    <property type="protein sequence ID" value="ALJ30096.1"/>
    <property type="molecule type" value="mRNA"/>
</dbReference>